<evidence type="ECO:0000313" key="7">
    <source>
        <dbReference type="Proteomes" id="UP000297535"/>
    </source>
</evidence>
<dbReference type="SUPFAM" id="SSF52172">
    <property type="entry name" value="CheY-like"/>
    <property type="match status" value="1"/>
</dbReference>
<evidence type="ECO:0000256" key="3">
    <source>
        <dbReference type="PROSITE-ProRule" id="PRU00169"/>
    </source>
</evidence>
<dbReference type="Gene3D" id="1.20.120.160">
    <property type="entry name" value="HPT domain"/>
    <property type="match status" value="1"/>
</dbReference>
<dbReference type="SUPFAM" id="SSF47226">
    <property type="entry name" value="Histidine-containing phosphotransfer domain, HPT domain"/>
    <property type="match status" value="1"/>
</dbReference>
<evidence type="ECO:0000259" key="5">
    <source>
        <dbReference type="PROSITE" id="PS50110"/>
    </source>
</evidence>
<sequence>MMTSRLSRPENQIRAESPMSLRLLVVEDDPGFQDLVRALCERRGDSVDVAQDGFLGLRLLSERRHDVVMIDYHLPEMDGYALARLMREIARPEDRVRLVGVTADRHGLASRRGADARFDAILVKPLDPDALYATLDRLTRPEPPASAPETGVDALWRRFGLPGRPRALICPMPGATEAAALAQAFVPVERAAEADLILLSGEAGLPALRAARAEMPGRPVPTVDLTGRLGGACDVAFRVAEPATWAALAEACTGFAARRAGLSVRPDSADPVLHLLALLHVTGRDLALAGGEGSLAYETGLSPAALMAAVLSLTEAGALACVAVGAGVSVRLTEQGRRAAAGAATLAGASRRGAPTEPPRPAVLNARKTAELSRLLGEAELGRLHDRLLAQLATAFAQADLATLAHEAHVIVAMAGSLGFDDLAAACRGLEAALSAGTGVPEALSEARRAAAEARTTCAAACGAGGEGPSRPGPVARVSQRG</sequence>
<dbReference type="PANTHER" id="PTHR45339">
    <property type="entry name" value="HYBRID SIGNAL TRANSDUCTION HISTIDINE KINASE J"/>
    <property type="match status" value="1"/>
</dbReference>
<accession>A0A4Z0NIW6</accession>
<dbReference type="AlphaFoldDB" id="A0A4Z0NIW6"/>
<evidence type="ECO:0000256" key="4">
    <source>
        <dbReference type="SAM" id="MobiDB-lite"/>
    </source>
</evidence>
<dbReference type="Pfam" id="PF00072">
    <property type="entry name" value="Response_reg"/>
    <property type="match status" value="1"/>
</dbReference>
<evidence type="ECO:0000256" key="1">
    <source>
        <dbReference type="ARBA" id="ARBA00022553"/>
    </source>
</evidence>
<reference evidence="6 7" key="1">
    <citation type="submission" date="2019-04" db="EMBL/GenBank/DDBJ databases">
        <authorList>
            <person name="Feng G."/>
            <person name="Zhu H."/>
        </authorList>
    </citation>
    <scope>NUCLEOTIDE SEQUENCE [LARGE SCALE GENOMIC DNA]</scope>
    <source>
        <strain evidence="6 7">6HR-1</strain>
    </source>
</reference>
<name>A0A4Z0NIW6_9HYPH</name>
<dbReference type="Proteomes" id="UP000297535">
    <property type="component" value="Unassembled WGS sequence"/>
</dbReference>
<dbReference type="OrthoDB" id="8432393at2"/>
<feature type="domain" description="Response regulatory" evidence="5">
    <location>
        <begin position="22"/>
        <end position="139"/>
    </location>
</feature>
<proteinExistence type="predicted"/>
<dbReference type="SMART" id="SM00448">
    <property type="entry name" value="REC"/>
    <property type="match status" value="1"/>
</dbReference>
<dbReference type="GO" id="GO:0005886">
    <property type="term" value="C:plasma membrane"/>
    <property type="evidence" value="ECO:0007669"/>
    <property type="project" value="UniProtKB-SubCell"/>
</dbReference>
<evidence type="ECO:0000313" key="6">
    <source>
        <dbReference type="EMBL" id="TGD95930.1"/>
    </source>
</evidence>
<dbReference type="GO" id="GO:0004672">
    <property type="term" value="F:protein kinase activity"/>
    <property type="evidence" value="ECO:0007669"/>
    <property type="project" value="UniProtKB-ARBA"/>
</dbReference>
<dbReference type="PROSITE" id="PS50110">
    <property type="entry name" value="RESPONSE_REGULATORY"/>
    <property type="match status" value="1"/>
</dbReference>
<keyword evidence="1 3" id="KW-0597">Phosphoprotein</keyword>
<keyword evidence="2" id="KW-0902">Two-component regulatory system</keyword>
<feature type="modified residue" description="4-aspartylphosphate" evidence="3">
    <location>
        <position position="71"/>
    </location>
</feature>
<protein>
    <submittedName>
        <fullName evidence="6">Response regulator</fullName>
    </submittedName>
</protein>
<dbReference type="CDD" id="cd17546">
    <property type="entry name" value="REC_hyHK_CKI1_RcsC-like"/>
    <property type="match status" value="1"/>
</dbReference>
<dbReference type="InterPro" id="IPR001789">
    <property type="entry name" value="Sig_transdc_resp-reg_receiver"/>
</dbReference>
<dbReference type="PANTHER" id="PTHR45339:SF5">
    <property type="entry name" value="HISTIDINE KINASE"/>
    <property type="match status" value="1"/>
</dbReference>
<dbReference type="GO" id="GO:0005524">
    <property type="term" value="F:ATP binding"/>
    <property type="evidence" value="ECO:0007669"/>
    <property type="project" value="UniProtKB-KW"/>
</dbReference>
<comment type="caution">
    <text evidence="6">The sequence shown here is derived from an EMBL/GenBank/DDBJ whole genome shotgun (WGS) entry which is preliminary data.</text>
</comment>
<gene>
    <name evidence="6" type="ORF">EU555_25440</name>
</gene>
<dbReference type="InterPro" id="IPR011006">
    <property type="entry name" value="CheY-like_superfamily"/>
</dbReference>
<dbReference type="GO" id="GO:0000160">
    <property type="term" value="P:phosphorelay signal transduction system"/>
    <property type="evidence" value="ECO:0007669"/>
    <property type="project" value="UniProtKB-KW"/>
</dbReference>
<evidence type="ECO:0000256" key="2">
    <source>
        <dbReference type="ARBA" id="ARBA00023012"/>
    </source>
</evidence>
<dbReference type="InterPro" id="IPR008207">
    <property type="entry name" value="Sig_transdc_His_kin_Hpt_dom"/>
</dbReference>
<keyword evidence="7" id="KW-1185">Reference proteome</keyword>
<dbReference type="InterPro" id="IPR036641">
    <property type="entry name" value="HPT_dom_sf"/>
</dbReference>
<dbReference type="Pfam" id="PF01627">
    <property type="entry name" value="Hpt"/>
    <property type="match status" value="1"/>
</dbReference>
<dbReference type="Gene3D" id="3.40.50.2300">
    <property type="match status" value="1"/>
</dbReference>
<feature type="region of interest" description="Disordered" evidence="4">
    <location>
        <begin position="463"/>
        <end position="482"/>
    </location>
</feature>
<dbReference type="EMBL" id="SRLB01000023">
    <property type="protein sequence ID" value="TGD95930.1"/>
    <property type="molecule type" value="Genomic_DNA"/>
</dbReference>
<organism evidence="6 7">
    <name type="scientific">Methylobacterium nonmethylotrophicum</name>
    <dbReference type="NCBI Taxonomy" id="1141884"/>
    <lineage>
        <taxon>Bacteria</taxon>
        <taxon>Pseudomonadati</taxon>
        <taxon>Pseudomonadota</taxon>
        <taxon>Alphaproteobacteria</taxon>
        <taxon>Hyphomicrobiales</taxon>
        <taxon>Methylobacteriaceae</taxon>
        <taxon>Methylobacterium</taxon>
    </lineage>
</organism>